<reference evidence="2" key="1">
    <citation type="submission" date="2020-03" db="EMBL/GenBank/DDBJ databases">
        <authorList>
            <person name="Weist P."/>
        </authorList>
    </citation>
    <scope>NUCLEOTIDE SEQUENCE</scope>
</reference>
<keyword evidence="3" id="KW-1185">Reference proteome</keyword>
<feature type="region of interest" description="Disordered" evidence="1">
    <location>
        <begin position="145"/>
        <end position="182"/>
    </location>
</feature>
<comment type="caution">
    <text evidence="2">The sequence shown here is derived from an EMBL/GenBank/DDBJ whole genome shotgun (WGS) entry which is preliminary data.</text>
</comment>
<accession>A0A9N7ULN1</accession>
<protein>
    <submittedName>
        <fullName evidence="2">Uncharacterized protein</fullName>
    </submittedName>
</protein>
<dbReference type="AlphaFoldDB" id="A0A9N7ULN1"/>
<proteinExistence type="predicted"/>
<sequence>MEEELRSAAQPRTSRYRTSLQVDEVSSCFWVEEMELPARGLFRYPSAQSPVNTVRLLQTVAVCGTMNSSAGAGNYRRGSAKAEKGECSSFLMAEGEIQHEEGVEDRSGDLCPLSDPNFFNMAEIIQFQIEHVKYELEPGDDLLQLRGGAVGGGGRKRRRNRAGGRTSSDTSSRLNFPRTKGEKTRVDFSTMSVLIATQLKIDTSTPSRRKRLLAVSDSSWTGRKGAAGPDVPSEDLDGQTLFRLISSLKC</sequence>
<evidence type="ECO:0000313" key="2">
    <source>
        <dbReference type="EMBL" id="CAB1432386.1"/>
    </source>
</evidence>
<name>A0A9N7ULN1_PLEPL</name>
<organism evidence="2 3">
    <name type="scientific">Pleuronectes platessa</name>
    <name type="common">European plaice</name>
    <dbReference type="NCBI Taxonomy" id="8262"/>
    <lineage>
        <taxon>Eukaryota</taxon>
        <taxon>Metazoa</taxon>
        <taxon>Chordata</taxon>
        <taxon>Craniata</taxon>
        <taxon>Vertebrata</taxon>
        <taxon>Euteleostomi</taxon>
        <taxon>Actinopterygii</taxon>
        <taxon>Neopterygii</taxon>
        <taxon>Teleostei</taxon>
        <taxon>Neoteleostei</taxon>
        <taxon>Acanthomorphata</taxon>
        <taxon>Carangaria</taxon>
        <taxon>Pleuronectiformes</taxon>
        <taxon>Pleuronectoidei</taxon>
        <taxon>Pleuronectidae</taxon>
        <taxon>Pleuronectes</taxon>
    </lineage>
</organism>
<gene>
    <name evidence="2" type="ORF">PLEPLA_LOCUS20449</name>
</gene>
<dbReference type="Proteomes" id="UP001153269">
    <property type="component" value="Unassembled WGS sequence"/>
</dbReference>
<evidence type="ECO:0000313" key="3">
    <source>
        <dbReference type="Proteomes" id="UP001153269"/>
    </source>
</evidence>
<evidence type="ECO:0000256" key="1">
    <source>
        <dbReference type="SAM" id="MobiDB-lite"/>
    </source>
</evidence>
<dbReference type="EMBL" id="CADEAL010001435">
    <property type="protein sequence ID" value="CAB1432386.1"/>
    <property type="molecule type" value="Genomic_DNA"/>
</dbReference>